<accession>A0A834TBN8</accession>
<protein>
    <submittedName>
        <fullName evidence="2">Flocculation protein FLO11</fullName>
    </submittedName>
</protein>
<keyword evidence="3" id="KW-1185">Reference proteome</keyword>
<evidence type="ECO:0000313" key="2">
    <source>
        <dbReference type="EMBL" id="KAF7818336.1"/>
    </source>
</evidence>
<dbReference type="EMBL" id="JAAIUW010000008">
    <property type="protein sequence ID" value="KAF7818336.1"/>
    <property type="molecule type" value="Genomic_DNA"/>
</dbReference>
<dbReference type="PANTHER" id="PTHR35306">
    <property type="entry name" value="BNAA03G57290D PROTEIN"/>
    <property type="match status" value="1"/>
</dbReference>
<evidence type="ECO:0000313" key="3">
    <source>
        <dbReference type="Proteomes" id="UP000634136"/>
    </source>
</evidence>
<feature type="region of interest" description="Disordered" evidence="1">
    <location>
        <begin position="146"/>
        <end position="170"/>
    </location>
</feature>
<dbReference type="OrthoDB" id="1921042at2759"/>
<organism evidence="2 3">
    <name type="scientific">Senna tora</name>
    <dbReference type="NCBI Taxonomy" id="362788"/>
    <lineage>
        <taxon>Eukaryota</taxon>
        <taxon>Viridiplantae</taxon>
        <taxon>Streptophyta</taxon>
        <taxon>Embryophyta</taxon>
        <taxon>Tracheophyta</taxon>
        <taxon>Spermatophyta</taxon>
        <taxon>Magnoliopsida</taxon>
        <taxon>eudicotyledons</taxon>
        <taxon>Gunneridae</taxon>
        <taxon>Pentapetalae</taxon>
        <taxon>rosids</taxon>
        <taxon>fabids</taxon>
        <taxon>Fabales</taxon>
        <taxon>Fabaceae</taxon>
        <taxon>Caesalpinioideae</taxon>
        <taxon>Cassia clade</taxon>
        <taxon>Senna</taxon>
    </lineage>
</organism>
<feature type="region of interest" description="Disordered" evidence="1">
    <location>
        <begin position="56"/>
        <end position="98"/>
    </location>
</feature>
<name>A0A834TBN8_9FABA</name>
<sequence>MKTLVVVAQHRNQYYSRSKPQGPARFRSSPPKNYGGINCRTFQSGIGILPTPCTSCTSPVTKRPSNSSSPKTPSRPAIKTTPKSTPIPISGKPCNKQTSLSENFSDGSLLFSELWAGPTYSISPPPSSLPIPKFHVRPKRTVSLDLPTSSPNIEMHPIAKSAPSSPSGNRFPLTRDHFVTADSATKTLHRILNLNFDDE</sequence>
<dbReference type="GO" id="GO:0016071">
    <property type="term" value="P:mRNA metabolic process"/>
    <property type="evidence" value="ECO:0007669"/>
    <property type="project" value="UniProtKB-ARBA"/>
</dbReference>
<dbReference type="Pfam" id="PF15365">
    <property type="entry name" value="PNRC"/>
    <property type="match status" value="1"/>
</dbReference>
<dbReference type="Proteomes" id="UP000634136">
    <property type="component" value="Unassembled WGS sequence"/>
</dbReference>
<evidence type="ECO:0000256" key="1">
    <source>
        <dbReference type="SAM" id="MobiDB-lite"/>
    </source>
</evidence>
<reference evidence="2" key="1">
    <citation type="submission" date="2020-09" db="EMBL/GenBank/DDBJ databases">
        <title>Genome-Enabled Discovery of Anthraquinone Biosynthesis in Senna tora.</title>
        <authorList>
            <person name="Kang S.-H."/>
            <person name="Pandey R.P."/>
            <person name="Lee C.-M."/>
            <person name="Sim J.-S."/>
            <person name="Jeong J.-T."/>
            <person name="Choi B.-S."/>
            <person name="Jung M."/>
            <person name="Ginzburg D."/>
            <person name="Zhao K."/>
            <person name="Won S.Y."/>
            <person name="Oh T.-J."/>
            <person name="Yu Y."/>
            <person name="Kim N.-H."/>
            <person name="Lee O.R."/>
            <person name="Lee T.-H."/>
            <person name="Bashyal P."/>
            <person name="Kim T.-S."/>
            <person name="Lee W.-H."/>
            <person name="Kawkins C."/>
            <person name="Kim C.-K."/>
            <person name="Kim J.S."/>
            <person name="Ahn B.O."/>
            <person name="Rhee S.Y."/>
            <person name="Sohng J.K."/>
        </authorList>
    </citation>
    <scope>NUCLEOTIDE SEQUENCE</scope>
    <source>
        <tissue evidence="2">Leaf</tissue>
    </source>
</reference>
<dbReference type="AlphaFoldDB" id="A0A834TBN8"/>
<gene>
    <name evidence="2" type="ORF">G2W53_023791</name>
</gene>
<proteinExistence type="predicted"/>
<dbReference type="PANTHER" id="PTHR35306:SF1">
    <property type="entry name" value="VQ DOMAIN-CONTAINING PROTEIN"/>
    <property type="match status" value="1"/>
</dbReference>
<dbReference type="InterPro" id="IPR028322">
    <property type="entry name" value="PNRC-like_rgn"/>
</dbReference>
<comment type="caution">
    <text evidence="2">The sequence shown here is derived from an EMBL/GenBank/DDBJ whole genome shotgun (WGS) entry which is preliminary data.</text>
</comment>
<feature type="compositionally biased region" description="Polar residues" evidence="1">
    <location>
        <begin position="63"/>
        <end position="72"/>
    </location>
</feature>